<keyword evidence="1" id="KW-0732">Signal</keyword>
<dbReference type="EMBL" id="PRDK01000005">
    <property type="protein sequence ID" value="MBE8713762.1"/>
    <property type="molecule type" value="Genomic_DNA"/>
</dbReference>
<sequence length="276" mass="31266">MPIKLLVSLAASLLLFACCSSSKTQIHFETDKIDSFKVELINPINGTILFSESLSGQNKTLTIDSSIIDPVEVRILWNREHIPHSAVKPMQKHDAFYGPAEDYFVLHKMIFINSGQSKEYTLKLPNKTTAEIEQAVKDKTDYSNIELATSSEDANLFEEYMGIYATYEDKLADSLASLNRQLYASNDAGNFEESKQIQSTIAGKGWKDAIRNQNKQAISKKITAHNESPISAFILLWEIYAYKSPFDEYATSFQTLENDAVKNKYYVTIEQNFVKK</sequence>
<gene>
    <name evidence="2" type="ORF">C4F49_08720</name>
</gene>
<dbReference type="Proteomes" id="UP000616201">
    <property type="component" value="Unassembled WGS sequence"/>
</dbReference>
<protein>
    <recommendedName>
        <fullName evidence="4">DUF4369 domain-containing protein</fullName>
    </recommendedName>
</protein>
<organism evidence="2 3">
    <name type="scientific">Sphingobacterium hungaricum</name>
    <dbReference type="NCBI Taxonomy" id="2082723"/>
    <lineage>
        <taxon>Bacteria</taxon>
        <taxon>Pseudomonadati</taxon>
        <taxon>Bacteroidota</taxon>
        <taxon>Sphingobacteriia</taxon>
        <taxon>Sphingobacteriales</taxon>
        <taxon>Sphingobacteriaceae</taxon>
        <taxon>Sphingobacterium</taxon>
    </lineage>
</organism>
<dbReference type="RefSeq" id="WP_196933919.1">
    <property type="nucleotide sequence ID" value="NZ_MU158697.1"/>
</dbReference>
<dbReference type="AlphaFoldDB" id="A0A928UZN4"/>
<keyword evidence="3" id="KW-1185">Reference proteome</keyword>
<proteinExistence type="predicted"/>
<reference evidence="2" key="1">
    <citation type="submission" date="2018-02" db="EMBL/GenBank/DDBJ databases">
        <authorList>
            <person name="Vasarhelyi B.M."/>
            <person name="Deshmukh S."/>
            <person name="Balint B."/>
            <person name="Kukolya J."/>
        </authorList>
    </citation>
    <scope>NUCLEOTIDE SEQUENCE</scope>
    <source>
        <strain evidence="2">KB22</strain>
    </source>
</reference>
<evidence type="ECO:0000256" key="1">
    <source>
        <dbReference type="SAM" id="SignalP"/>
    </source>
</evidence>
<evidence type="ECO:0008006" key="4">
    <source>
        <dbReference type="Google" id="ProtNLM"/>
    </source>
</evidence>
<evidence type="ECO:0000313" key="3">
    <source>
        <dbReference type="Proteomes" id="UP000616201"/>
    </source>
</evidence>
<name>A0A928UZN4_9SPHI</name>
<comment type="caution">
    <text evidence="2">The sequence shown here is derived from an EMBL/GenBank/DDBJ whole genome shotgun (WGS) entry which is preliminary data.</text>
</comment>
<accession>A0A928UZN4</accession>
<dbReference type="PROSITE" id="PS51257">
    <property type="entry name" value="PROKAR_LIPOPROTEIN"/>
    <property type="match status" value="1"/>
</dbReference>
<feature type="chain" id="PRO_5036766481" description="DUF4369 domain-containing protein" evidence="1">
    <location>
        <begin position="18"/>
        <end position="276"/>
    </location>
</feature>
<feature type="signal peptide" evidence="1">
    <location>
        <begin position="1"/>
        <end position="17"/>
    </location>
</feature>
<evidence type="ECO:0000313" key="2">
    <source>
        <dbReference type="EMBL" id="MBE8713762.1"/>
    </source>
</evidence>